<dbReference type="GO" id="GO:0004630">
    <property type="term" value="F:phospholipase D activity"/>
    <property type="evidence" value="ECO:0007669"/>
    <property type="project" value="UniProtKB-EC"/>
</dbReference>
<evidence type="ECO:0000256" key="17">
    <source>
        <dbReference type="ARBA" id="ARBA00042781"/>
    </source>
</evidence>
<dbReference type="CDD" id="cd04015">
    <property type="entry name" value="C2_plant_PLD"/>
    <property type="match status" value="1"/>
</dbReference>
<dbReference type="Pfam" id="PF00168">
    <property type="entry name" value="C2"/>
    <property type="match status" value="1"/>
</dbReference>
<keyword evidence="12" id="KW-0442">Lipid degradation</keyword>
<dbReference type="SMART" id="SM00239">
    <property type="entry name" value="C2"/>
    <property type="match status" value="1"/>
</dbReference>
<dbReference type="FunFam" id="3.30.870.10:FF:000027">
    <property type="entry name" value="Phospholipase D"/>
    <property type="match status" value="1"/>
</dbReference>
<feature type="compositionally biased region" description="Low complexity" evidence="18">
    <location>
        <begin position="126"/>
        <end position="135"/>
    </location>
</feature>
<comment type="catalytic activity">
    <reaction evidence="1">
        <text>a 1,2-diacyl-sn-glycero-3-phosphocholine + H2O = a 1,2-diacyl-sn-glycero-3-phosphate + choline + H(+)</text>
        <dbReference type="Rhea" id="RHEA:14445"/>
        <dbReference type="ChEBI" id="CHEBI:15354"/>
        <dbReference type="ChEBI" id="CHEBI:15377"/>
        <dbReference type="ChEBI" id="CHEBI:15378"/>
        <dbReference type="ChEBI" id="CHEBI:57643"/>
        <dbReference type="ChEBI" id="CHEBI:58608"/>
        <dbReference type="EC" id="3.1.4.4"/>
    </reaction>
</comment>
<evidence type="ECO:0000256" key="7">
    <source>
        <dbReference type="ARBA" id="ARBA00022490"/>
    </source>
</evidence>
<dbReference type="GO" id="GO:0046872">
    <property type="term" value="F:metal ion binding"/>
    <property type="evidence" value="ECO:0007669"/>
    <property type="project" value="UniProtKB-KW"/>
</dbReference>
<dbReference type="EMBL" id="JAYWIO010000006">
    <property type="protein sequence ID" value="KAK7256680.1"/>
    <property type="molecule type" value="Genomic_DNA"/>
</dbReference>
<keyword evidence="8" id="KW-0479">Metal-binding</keyword>
<evidence type="ECO:0000256" key="11">
    <source>
        <dbReference type="ARBA" id="ARBA00022837"/>
    </source>
</evidence>
<dbReference type="InterPro" id="IPR035892">
    <property type="entry name" value="C2_domain_sf"/>
</dbReference>
<evidence type="ECO:0000256" key="10">
    <source>
        <dbReference type="ARBA" id="ARBA00022801"/>
    </source>
</evidence>
<feature type="compositionally biased region" description="Pro residues" evidence="18">
    <location>
        <begin position="17"/>
        <end position="34"/>
    </location>
</feature>
<comment type="caution">
    <text evidence="21">The sequence shown here is derived from an EMBL/GenBank/DDBJ whole genome shotgun (WGS) entry which is preliminary data.</text>
</comment>
<dbReference type="Gene3D" id="3.30.870.10">
    <property type="entry name" value="Endonuclease Chain A"/>
    <property type="match status" value="2"/>
</dbReference>
<dbReference type="InterPro" id="IPR000008">
    <property type="entry name" value="C2_dom"/>
</dbReference>
<dbReference type="FunFam" id="3.30.870.10:FF:000025">
    <property type="entry name" value="Phospholipase D delta"/>
    <property type="match status" value="1"/>
</dbReference>
<keyword evidence="10" id="KW-0378">Hydrolase</keyword>
<sequence length="1161" mass="128931">MDNNNYGSSSYRYPNPYVYPPPNPYQPPYPPPPAASASASSPSPSPGTDPYAPPHPYPPYPYTSSHSFNHSYPPSPRSSSHTSSHSLDYSHLPPPPRLTPSSSLPGPPDYIYPPPPHPHSHPHPHSLPSAPPSHSDYPRPPPPSYPYPCHVPPGTNHNQTAQPSISHQASLPYGSSSQYYYQQSDAAYPSPEDGSQSHSRISSFSGPFRLESASFAGGGGGVSVSQTGGDGFKPASSSAYPNLDELMSNVRLSTDNKPSAPVTLSSPAPAAQPFMHSVSVPKLQEKKEEFYGYSNNSFSGWGSSYSGRVDQSKLSEFSGSFNDSVHSQSMQVVPMQNKGSLRVLLLHGNLDIWIHGAKNLPNMDMFHKTIGDMFGKLPGSVSNKIEGTMKITSDPYVTISISNAVIGRTYVISNSENPIWMQHFYVPVAHHAAEVHFVVKDSDVVGSQLIGIVAIPVEQIYSGAKVEGIFPILNNNGKPCKQGAALSLSIQYIPMERLSIYHQGVGAGPDYIGVPGTYFPLRKGGTVTLYQDAHVPDGSLPNVLLDSGMYYVHGKCWLDIFDAIRQARRLIYITGWSVWHKVKLVRDTAGYAPDYTLGELLRSKSQEGVRVLLLIWDDPTSRSILGYQTDGVMATHDEETRRFFKHSSVQVLLCPRIAGKRHSWYKQKEVGTIYTHHQKTVIMDADAGNNRRKIVAFVGGLDLCDGRYDTPHHSIFRTLQTLHKDDYHNPTFTGNTGGCPREPWHDLHSKIDGPAAYDVLSNFEERWLKASKPHGIKKLKISYDDALLRLERIPDIIGINDVPCVGEDDPEAWHVQIFRSIDSNSVKGFPKDPKDATSKNLVCGKNVLIDMSIHTAYVKAIRAAQHYIYIENQYFIGSSYNWSQHKDTGANNLIPMEIALKIAEKIKANERFAVYIVIPMWPEGVPTGAATQRILFWQNKTMQMMYGTVYKALVEVGLEGAFSPQDYLNFFCLGNREAIDLYANVSVSGTPPPANSPQAVSRNSRRFMIYVHSKGMIVDDEYVILGSANINQRSMEGTRDSEIAMGAYQPHHTWERKYSYPRGQIHGYRMSLWAEHTGTMEECFLQPDSLECVRRVRAMGEMNWKQFAANDITEMRGHLLKYPVEVDRKGKVRPLPGHEEFPDVGGKIVGSFLAMKENLTI</sequence>
<feature type="compositionally biased region" description="Low complexity" evidence="18">
    <location>
        <begin position="77"/>
        <end position="86"/>
    </location>
</feature>
<evidence type="ECO:0000256" key="18">
    <source>
        <dbReference type="SAM" id="MobiDB-lite"/>
    </source>
</evidence>
<evidence type="ECO:0000256" key="4">
    <source>
        <dbReference type="ARBA" id="ARBA00004496"/>
    </source>
</evidence>
<feature type="compositionally biased region" description="Pro residues" evidence="18">
    <location>
        <begin position="43"/>
        <end position="61"/>
    </location>
</feature>
<feature type="compositionally biased region" description="Pro residues" evidence="18">
    <location>
        <begin position="138"/>
        <end position="151"/>
    </location>
</feature>
<dbReference type="Pfam" id="PF00614">
    <property type="entry name" value="PLDc"/>
    <property type="match status" value="2"/>
</dbReference>
<feature type="region of interest" description="Disordered" evidence="18">
    <location>
        <begin position="1"/>
        <end position="171"/>
    </location>
</feature>
<dbReference type="Pfam" id="PF12357">
    <property type="entry name" value="PLD_C"/>
    <property type="match status" value="1"/>
</dbReference>
<evidence type="ECO:0000256" key="1">
    <source>
        <dbReference type="ARBA" id="ARBA00000798"/>
    </source>
</evidence>
<keyword evidence="14" id="KW-0472">Membrane</keyword>
<reference evidence="21 22" key="1">
    <citation type="submission" date="2024-01" db="EMBL/GenBank/DDBJ databases">
        <title>The genomes of 5 underutilized Papilionoideae crops provide insights into root nodulation and disease resistanc.</title>
        <authorList>
            <person name="Yuan L."/>
        </authorList>
    </citation>
    <scope>NUCLEOTIDE SEQUENCE [LARGE SCALE GENOMIC DNA]</scope>
    <source>
        <strain evidence="21">ZHUSHIDOU_FW_LH</strain>
        <tissue evidence="21">Leaf</tissue>
    </source>
</reference>
<evidence type="ECO:0000256" key="13">
    <source>
        <dbReference type="ARBA" id="ARBA00023098"/>
    </source>
</evidence>
<evidence type="ECO:0000256" key="6">
    <source>
        <dbReference type="ARBA" id="ARBA00012027"/>
    </source>
</evidence>
<keyword evidence="9" id="KW-0677">Repeat</keyword>
<evidence type="ECO:0000256" key="2">
    <source>
        <dbReference type="ARBA" id="ARBA00001913"/>
    </source>
</evidence>
<feature type="compositionally biased region" description="Pro residues" evidence="18">
    <location>
        <begin position="105"/>
        <end position="117"/>
    </location>
</feature>
<dbReference type="SUPFAM" id="SSF56024">
    <property type="entry name" value="Phospholipase D/nuclease"/>
    <property type="match status" value="2"/>
</dbReference>
<keyword evidence="11" id="KW-0106">Calcium</keyword>
<feature type="domain" description="PLD phosphodiesterase" evidence="20">
    <location>
        <begin position="1007"/>
        <end position="1034"/>
    </location>
</feature>
<dbReference type="GO" id="GO:0005886">
    <property type="term" value="C:plasma membrane"/>
    <property type="evidence" value="ECO:0007669"/>
    <property type="project" value="TreeGrafter"/>
</dbReference>
<evidence type="ECO:0000256" key="16">
    <source>
        <dbReference type="ARBA" id="ARBA00042228"/>
    </source>
</evidence>
<dbReference type="InterPro" id="IPR001736">
    <property type="entry name" value="PLipase_D/transphosphatidylase"/>
</dbReference>
<name>A0AAN9EKY3_CROPI</name>
<dbReference type="SUPFAM" id="SSF49562">
    <property type="entry name" value="C2 domain (Calcium/lipid-binding domain, CaLB)"/>
    <property type="match status" value="1"/>
</dbReference>
<dbReference type="PANTHER" id="PTHR18896">
    <property type="entry name" value="PHOSPHOLIPASE D"/>
    <property type="match status" value="1"/>
</dbReference>
<gene>
    <name evidence="21" type="ORF">RIF29_30136</name>
</gene>
<dbReference type="PANTHER" id="PTHR18896:SF124">
    <property type="entry name" value="PHOSPHOLIPASE D"/>
    <property type="match status" value="1"/>
</dbReference>
<dbReference type="SMART" id="SM00155">
    <property type="entry name" value="PLDc"/>
    <property type="match status" value="2"/>
</dbReference>
<dbReference type="PROSITE" id="PS50035">
    <property type="entry name" value="PLD"/>
    <property type="match status" value="2"/>
</dbReference>
<comment type="similarity">
    <text evidence="5">Belongs to the phospholipase D family. C2-PLD subfamily.</text>
</comment>
<keyword evidence="22" id="KW-1185">Reference proteome</keyword>
<feature type="compositionally biased region" description="Polar residues" evidence="18">
    <location>
        <begin position="193"/>
        <end position="204"/>
    </location>
</feature>
<feature type="region of interest" description="Disordered" evidence="18">
    <location>
        <begin position="185"/>
        <end position="204"/>
    </location>
</feature>
<dbReference type="GO" id="GO:0009395">
    <property type="term" value="P:phospholipid catabolic process"/>
    <property type="evidence" value="ECO:0007669"/>
    <property type="project" value="TreeGrafter"/>
</dbReference>
<dbReference type="GO" id="GO:0005737">
    <property type="term" value="C:cytoplasm"/>
    <property type="evidence" value="ECO:0007669"/>
    <property type="project" value="UniProtKB-SubCell"/>
</dbReference>
<feature type="compositionally biased region" description="Polar residues" evidence="18">
    <location>
        <begin position="155"/>
        <end position="169"/>
    </location>
</feature>
<evidence type="ECO:0000256" key="14">
    <source>
        <dbReference type="ARBA" id="ARBA00023136"/>
    </source>
</evidence>
<dbReference type="PROSITE" id="PS50004">
    <property type="entry name" value="C2"/>
    <property type="match status" value="1"/>
</dbReference>
<comment type="subcellular location">
    <subcellularLocation>
        <location evidence="4">Cytoplasm</location>
    </subcellularLocation>
    <subcellularLocation>
        <location evidence="3">Membrane</location>
    </subcellularLocation>
</comment>
<dbReference type="FunFam" id="2.60.40.150:FF:000193">
    <property type="entry name" value="Phospholipase D delta"/>
    <property type="match status" value="1"/>
</dbReference>
<dbReference type="AlphaFoldDB" id="A0AAN9EKY3"/>
<comment type="cofactor">
    <cofactor evidence="2">
        <name>Ca(2+)</name>
        <dbReference type="ChEBI" id="CHEBI:29108"/>
    </cofactor>
</comment>
<keyword evidence="7" id="KW-0963">Cytoplasm</keyword>
<dbReference type="Proteomes" id="UP001372338">
    <property type="component" value="Unassembled WGS sequence"/>
</dbReference>
<dbReference type="Gene3D" id="2.60.40.150">
    <property type="entry name" value="C2 domain"/>
    <property type="match status" value="1"/>
</dbReference>
<evidence type="ECO:0000256" key="9">
    <source>
        <dbReference type="ARBA" id="ARBA00022737"/>
    </source>
</evidence>
<dbReference type="InterPro" id="IPR024632">
    <property type="entry name" value="PLipase_D_C"/>
</dbReference>
<dbReference type="EC" id="3.1.4.4" evidence="6"/>
<dbReference type="InterPro" id="IPR015679">
    <property type="entry name" value="PLipase_D_fam"/>
</dbReference>
<feature type="domain" description="PLD phosphodiesterase" evidence="20">
    <location>
        <begin position="672"/>
        <end position="707"/>
    </location>
</feature>
<evidence type="ECO:0000256" key="8">
    <source>
        <dbReference type="ARBA" id="ARBA00022723"/>
    </source>
</evidence>
<evidence type="ECO:0000259" key="19">
    <source>
        <dbReference type="PROSITE" id="PS50004"/>
    </source>
</evidence>
<evidence type="ECO:0000256" key="12">
    <source>
        <dbReference type="ARBA" id="ARBA00022963"/>
    </source>
</evidence>
<protein>
    <recommendedName>
        <fullName evidence="15">Phospholipase D alpha 1</fullName>
        <ecNumber evidence="6">3.1.4.4</ecNumber>
    </recommendedName>
    <alternativeName>
        <fullName evidence="16">Choline phosphatase 1</fullName>
    </alternativeName>
    <alternativeName>
        <fullName evidence="17">Phosphatidylcholine-hydrolyzing phospholipase D 1</fullName>
    </alternativeName>
</protein>
<evidence type="ECO:0000313" key="21">
    <source>
        <dbReference type="EMBL" id="KAK7256680.1"/>
    </source>
</evidence>
<evidence type="ECO:0000256" key="3">
    <source>
        <dbReference type="ARBA" id="ARBA00004370"/>
    </source>
</evidence>
<accession>A0AAN9EKY3</accession>
<feature type="domain" description="C2" evidence="19">
    <location>
        <begin position="326"/>
        <end position="470"/>
    </location>
</feature>
<evidence type="ECO:0000259" key="20">
    <source>
        <dbReference type="PROSITE" id="PS50035"/>
    </source>
</evidence>
<evidence type="ECO:0000256" key="15">
    <source>
        <dbReference type="ARBA" id="ARBA00041119"/>
    </source>
</evidence>
<keyword evidence="13" id="KW-0443">Lipid metabolism</keyword>
<organism evidence="21 22">
    <name type="scientific">Crotalaria pallida</name>
    <name type="common">Smooth rattlebox</name>
    <name type="synonym">Crotalaria striata</name>
    <dbReference type="NCBI Taxonomy" id="3830"/>
    <lineage>
        <taxon>Eukaryota</taxon>
        <taxon>Viridiplantae</taxon>
        <taxon>Streptophyta</taxon>
        <taxon>Embryophyta</taxon>
        <taxon>Tracheophyta</taxon>
        <taxon>Spermatophyta</taxon>
        <taxon>Magnoliopsida</taxon>
        <taxon>eudicotyledons</taxon>
        <taxon>Gunneridae</taxon>
        <taxon>Pentapetalae</taxon>
        <taxon>rosids</taxon>
        <taxon>fabids</taxon>
        <taxon>Fabales</taxon>
        <taxon>Fabaceae</taxon>
        <taxon>Papilionoideae</taxon>
        <taxon>50 kb inversion clade</taxon>
        <taxon>genistoids sensu lato</taxon>
        <taxon>core genistoids</taxon>
        <taxon>Crotalarieae</taxon>
        <taxon>Crotalaria</taxon>
    </lineage>
</organism>
<evidence type="ECO:0000313" key="22">
    <source>
        <dbReference type="Proteomes" id="UP001372338"/>
    </source>
</evidence>
<proteinExistence type="inferred from homology"/>
<evidence type="ECO:0000256" key="5">
    <source>
        <dbReference type="ARBA" id="ARBA00010683"/>
    </source>
</evidence>